<sequence>MTNWSGSMRFSRRHHREHRTTAEVAGLVRTARARRDPSRQLTRVDASSGQLATTVLTGWGTD</sequence>
<dbReference type="Proteomes" id="UP000282515">
    <property type="component" value="Unassembled WGS sequence"/>
</dbReference>
<reference evidence="2 3" key="1">
    <citation type="submission" date="2018-10" db="EMBL/GenBank/DDBJ databases">
        <title>Aeromicrobium sp. 9W16Y-2 whole genome shotgun sequence.</title>
        <authorList>
            <person name="Li F."/>
        </authorList>
    </citation>
    <scope>NUCLEOTIDE SEQUENCE [LARGE SCALE GENOMIC DNA]</scope>
    <source>
        <strain evidence="2 3">9W16Y-2</strain>
    </source>
</reference>
<evidence type="ECO:0000313" key="3">
    <source>
        <dbReference type="Proteomes" id="UP000282515"/>
    </source>
</evidence>
<dbReference type="AlphaFoldDB" id="A0A3L8PJM4"/>
<proteinExistence type="predicted"/>
<gene>
    <name evidence="2" type="ORF">D9V41_10630</name>
</gene>
<keyword evidence="3" id="KW-1185">Reference proteome</keyword>
<dbReference type="EMBL" id="RDBF01000007">
    <property type="protein sequence ID" value="RLV55537.1"/>
    <property type="molecule type" value="Genomic_DNA"/>
</dbReference>
<name>A0A3L8PJM4_9ACTN</name>
<evidence type="ECO:0000256" key="1">
    <source>
        <dbReference type="SAM" id="MobiDB-lite"/>
    </source>
</evidence>
<evidence type="ECO:0000313" key="2">
    <source>
        <dbReference type="EMBL" id="RLV55537.1"/>
    </source>
</evidence>
<accession>A0A3L8PJM4</accession>
<protein>
    <submittedName>
        <fullName evidence="2">Uncharacterized protein</fullName>
    </submittedName>
</protein>
<organism evidence="2 3">
    <name type="scientific">Aeromicrobium phragmitis</name>
    <dbReference type="NCBI Taxonomy" id="2478914"/>
    <lineage>
        <taxon>Bacteria</taxon>
        <taxon>Bacillati</taxon>
        <taxon>Actinomycetota</taxon>
        <taxon>Actinomycetes</taxon>
        <taxon>Propionibacteriales</taxon>
        <taxon>Nocardioidaceae</taxon>
        <taxon>Aeromicrobium</taxon>
    </lineage>
</organism>
<feature type="region of interest" description="Disordered" evidence="1">
    <location>
        <begin position="1"/>
        <end position="21"/>
    </location>
</feature>
<comment type="caution">
    <text evidence="2">The sequence shown here is derived from an EMBL/GenBank/DDBJ whole genome shotgun (WGS) entry which is preliminary data.</text>
</comment>